<sequence length="330" mass="35106">MHTSKFITYFIAVVLTVGIGAALATAANWTPPTQEPPANNTPAPINVGPTALQTIDGALTVKGLIETTTALGGIKFPDGTIQKTAAVTTNVGGEGCYPMAGNNCLVGYYMSGIATCCPLDANKAFTPGVWFLNKLAVSYPREQTYNNVWSPKKTDSFVAQYAINKIRIKGSADDGGYCYAYWGTGHAQTSRNTGASGLFTVDGKWYGAPNAGQWFSNTVNGACPQSLNPYPGSPHFTKIPVCDNVDWEGYCTDPEQAYGCGFTRCPFGANTFDDTGNAKICATNYDSGNMTTIVEDVVIPAGATVTLQGRHANGWRHGYLSCALDFQYTP</sequence>
<organism evidence="2 3">
    <name type="scientific">Candidatus Wolfebacteria bacterium GW2011_GWE2_44_13</name>
    <dbReference type="NCBI Taxonomy" id="1619017"/>
    <lineage>
        <taxon>Bacteria</taxon>
        <taxon>Candidatus Wolfeibacteriota</taxon>
    </lineage>
</organism>
<feature type="signal peptide" evidence="1">
    <location>
        <begin position="1"/>
        <end position="26"/>
    </location>
</feature>
<evidence type="ECO:0000313" key="3">
    <source>
        <dbReference type="Proteomes" id="UP000034051"/>
    </source>
</evidence>
<name>A0A0G1JHK7_9BACT</name>
<gene>
    <name evidence="2" type="ORF">UW32_C0001G0084</name>
</gene>
<dbReference type="Proteomes" id="UP000034051">
    <property type="component" value="Unassembled WGS sequence"/>
</dbReference>
<proteinExistence type="predicted"/>
<dbReference type="EMBL" id="LCHW01000001">
    <property type="protein sequence ID" value="KKT43492.1"/>
    <property type="molecule type" value="Genomic_DNA"/>
</dbReference>
<reference evidence="2 3" key="1">
    <citation type="journal article" date="2015" name="Nature">
        <title>rRNA introns, odd ribosomes, and small enigmatic genomes across a large radiation of phyla.</title>
        <authorList>
            <person name="Brown C.T."/>
            <person name="Hug L.A."/>
            <person name="Thomas B.C."/>
            <person name="Sharon I."/>
            <person name="Castelle C.J."/>
            <person name="Singh A."/>
            <person name="Wilkins M.J."/>
            <person name="Williams K.H."/>
            <person name="Banfield J.F."/>
        </authorList>
    </citation>
    <scope>NUCLEOTIDE SEQUENCE [LARGE SCALE GENOMIC DNA]</scope>
</reference>
<protein>
    <submittedName>
        <fullName evidence="2">Uncharacterized protein</fullName>
    </submittedName>
</protein>
<accession>A0A0G1JHK7</accession>
<evidence type="ECO:0000313" key="2">
    <source>
        <dbReference type="EMBL" id="KKT43492.1"/>
    </source>
</evidence>
<feature type="chain" id="PRO_5002537952" evidence="1">
    <location>
        <begin position="27"/>
        <end position="330"/>
    </location>
</feature>
<keyword evidence="1" id="KW-0732">Signal</keyword>
<comment type="caution">
    <text evidence="2">The sequence shown here is derived from an EMBL/GenBank/DDBJ whole genome shotgun (WGS) entry which is preliminary data.</text>
</comment>
<dbReference type="AlphaFoldDB" id="A0A0G1JHK7"/>
<evidence type="ECO:0000256" key="1">
    <source>
        <dbReference type="SAM" id="SignalP"/>
    </source>
</evidence>